<dbReference type="InterPro" id="IPR029063">
    <property type="entry name" value="SAM-dependent_MTases_sf"/>
</dbReference>
<proteinExistence type="predicted"/>
<reference evidence="3 4" key="1">
    <citation type="submission" date="2018-01" db="EMBL/GenBank/DDBJ databases">
        <title>Whole genome sequencing of Histamine producing bacteria.</title>
        <authorList>
            <person name="Butler K."/>
        </authorList>
    </citation>
    <scope>NUCLEOTIDE SEQUENCE [LARGE SCALE GENOMIC DNA]</scope>
    <source>
        <strain evidence="3 4">DSM 100436</strain>
    </source>
</reference>
<dbReference type="GO" id="GO:0008757">
    <property type="term" value="F:S-adenosylmethionine-dependent methyltransferase activity"/>
    <property type="evidence" value="ECO:0007669"/>
    <property type="project" value="InterPro"/>
</dbReference>
<evidence type="ECO:0000313" key="3">
    <source>
        <dbReference type="EMBL" id="PSW16976.1"/>
    </source>
</evidence>
<dbReference type="SUPFAM" id="SSF53335">
    <property type="entry name" value="S-adenosyl-L-methionine-dependent methyltransferases"/>
    <property type="match status" value="1"/>
</dbReference>
<evidence type="ECO:0000259" key="2">
    <source>
        <dbReference type="Pfam" id="PF08241"/>
    </source>
</evidence>
<dbReference type="EMBL" id="PYMA01000016">
    <property type="protein sequence ID" value="PSW16976.1"/>
    <property type="molecule type" value="Genomic_DNA"/>
</dbReference>
<protein>
    <submittedName>
        <fullName evidence="3">Class I SAM-dependent methyltransferase</fullName>
    </submittedName>
</protein>
<dbReference type="GO" id="GO:0032259">
    <property type="term" value="P:methylation"/>
    <property type="evidence" value="ECO:0007669"/>
    <property type="project" value="UniProtKB-KW"/>
</dbReference>
<sequence length="262" mass="29048">MTKENTQALVVGHNELAWDKKVADDVVWTIPVSIETIDKARGGDIEVSLGANSLVPRDWFPSQLKGVKILCLASGGGQQGPILAAAGADVTVMDISTSQLEQDRKVADLAQLQLATVQGDMCDLSMFSDETFDIVFCPVSITYIPDLQPMYKEVYRVLVKGGSFMLGAPNPAIYLFDDAKWEQGIFEVANCLPFQSFDELDDEQRKQFIVDKRAIEHSHTLTSIIAGQLEAGFVLDGFYEDSLDEELSKYFNDYFSTKALKR</sequence>
<dbReference type="PANTHER" id="PTHR44068">
    <property type="entry name" value="ZGC:194242"/>
    <property type="match status" value="1"/>
</dbReference>
<gene>
    <name evidence="3" type="ORF">C9I98_20565</name>
</gene>
<name>A0A2T3NN83_9GAMM</name>
<dbReference type="PANTHER" id="PTHR44068:SF11">
    <property type="entry name" value="GERANYL DIPHOSPHATE 2-C-METHYLTRANSFERASE"/>
    <property type="match status" value="1"/>
</dbReference>
<dbReference type="AlphaFoldDB" id="A0A2T3NN83"/>
<dbReference type="InterPro" id="IPR013216">
    <property type="entry name" value="Methyltransf_11"/>
</dbReference>
<organism evidence="3 4">
    <name type="scientific">Photobacterium sanctipauli</name>
    <dbReference type="NCBI Taxonomy" id="1342794"/>
    <lineage>
        <taxon>Bacteria</taxon>
        <taxon>Pseudomonadati</taxon>
        <taxon>Pseudomonadota</taxon>
        <taxon>Gammaproteobacteria</taxon>
        <taxon>Vibrionales</taxon>
        <taxon>Vibrionaceae</taxon>
        <taxon>Photobacterium</taxon>
    </lineage>
</organism>
<dbReference type="Pfam" id="PF08241">
    <property type="entry name" value="Methyltransf_11"/>
    <property type="match status" value="1"/>
</dbReference>
<dbReference type="CDD" id="cd02440">
    <property type="entry name" value="AdoMet_MTases"/>
    <property type="match status" value="1"/>
</dbReference>
<keyword evidence="1 3" id="KW-0808">Transferase</keyword>
<dbReference type="OrthoDB" id="529208at2"/>
<dbReference type="Gene3D" id="3.40.50.150">
    <property type="entry name" value="Vaccinia Virus protein VP39"/>
    <property type="match status" value="1"/>
</dbReference>
<feature type="domain" description="Methyltransferase type 11" evidence="2">
    <location>
        <begin position="70"/>
        <end position="165"/>
    </location>
</feature>
<keyword evidence="4" id="KW-1185">Reference proteome</keyword>
<dbReference type="RefSeq" id="WP_051901825.1">
    <property type="nucleotide sequence ID" value="NZ_JGVO01000041.1"/>
</dbReference>
<dbReference type="InterPro" id="IPR050447">
    <property type="entry name" value="Erg6_SMT_methyltransf"/>
</dbReference>
<evidence type="ECO:0000256" key="1">
    <source>
        <dbReference type="ARBA" id="ARBA00022679"/>
    </source>
</evidence>
<dbReference type="Proteomes" id="UP000241771">
    <property type="component" value="Unassembled WGS sequence"/>
</dbReference>
<keyword evidence="3" id="KW-0489">Methyltransferase</keyword>
<accession>A0A2T3NN83</accession>
<evidence type="ECO:0000313" key="4">
    <source>
        <dbReference type="Proteomes" id="UP000241771"/>
    </source>
</evidence>
<comment type="caution">
    <text evidence="3">The sequence shown here is derived from an EMBL/GenBank/DDBJ whole genome shotgun (WGS) entry which is preliminary data.</text>
</comment>